<dbReference type="Gene3D" id="2.130.10.30">
    <property type="entry name" value="Regulator of chromosome condensation 1/beta-lactamase-inhibitor protein II"/>
    <property type="match status" value="2"/>
</dbReference>
<evidence type="ECO:0000313" key="5">
    <source>
        <dbReference type="EMBL" id="CAB5069331.1"/>
    </source>
</evidence>
<dbReference type="PANTHER" id="PTHR45982:SF1">
    <property type="entry name" value="REGULATOR OF CHROMOSOME CONDENSATION"/>
    <property type="match status" value="1"/>
</dbReference>
<sequence>MRKQGSLLVVLFAACVALLAACVPAPVPTTTTTTTSTTTTSTTTTEAPTTTTTTILPDAPVAGDDTRTTEFNTAVTDGITRDNDSGTAPLTTNLVTDATHGTLVLATDGTYAYTPTSGFSGIDTFTYTVTDDYSQTSNTATVTITVRPLGAVSISAGELHTCAVMADHTARCWGSNDYIGHYGALGNGTTANSSVPVRVVDPADTTTALGGIASISSGAGTTCAVMTDHTARCWGSNNHGELGNGTTVDSLVPVTVVDPADTTTALGGIATITAGDYSTCALLVDHTARCWGYNEVGQLGHGTITTRSSVPVTVVNPADTTQALSGIASISVDGGFHFCAVMDDGTARCWGYNKDGQLGNKTTLNSSVPVTVLKPVNSTDFTSPLSGIASITATMNNLGSHTCAALTDGTARCWGRNGSGQLGNNSTFSRTAATSRVLDPADTTQALGGIASITVARVSTCALMTDHTARCWGSNYSGELGNGTNDNSSVPVTVVDPADTTTALGGISSISAGDSLACALLTDGTARCWGYNYAGQLGNNTTTDSNVPVTVSDWG</sequence>
<dbReference type="Pfam" id="PF13540">
    <property type="entry name" value="RCC1_2"/>
    <property type="match status" value="1"/>
</dbReference>
<dbReference type="GO" id="GO:0005085">
    <property type="term" value="F:guanyl-nucleotide exchange factor activity"/>
    <property type="evidence" value="ECO:0007669"/>
    <property type="project" value="TreeGrafter"/>
</dbReference>
<accession>A0A6J7UTH0</accession>
<dbReference type="PROSITE" id="PS51257">
    <property type="entry name" value="PROKAR_LIPOPROTEIN"/>
    <property type="match status" value="1"/>
</dbReference>
<evidence type="ECO:0000256" key="3">
    <source>
        <dbReference type="SAM" id="MobiDB-lite"/>
    </source>
</evidence>
<dbReference type="Pfam" id="PF17963">
    <property type="entry name" value="Big_9"/>
    <property type="match status" value="1"/>
</dbReference>
<reference evidence="5" key="1">
    <citation type="submission" date="2020-05" db="EMBL/GenBank/DDBJ databases">
        <authorList>
            <person name="Chiriac C."/>
            <person name="Salcher M."/>
            <person name="Ghai R."/>
            <person name="Kavagutti S V."/>
        </authorList>
    </citation>
    <scope>NUCLEOTIDE SEQUENCE</scope>
</reference>
<organism evidence="5">
    <name type="scientific">freshwater metagenome</name>
    <dbReference type="NCBI Taxonomy" id="449393"/>
    <lineage>
        <taxon>unclassified sequences</taxon>
        <taxon>metagenomes</taxon>
        <taxon>ecological metagenomes</taxon>
    </lineage>
</organism>
<dbReference type="Pfam" id="PF25390">
    <property type="entry name" value="WD40_RLD"/>
    <property type="match status" value="1"/>
</dbReference>
<evidence type="ECO:0000259" key="4">
    <source>
        <dbReference type="Pfam" id="PF25390"/>
    </source>
</evidence>
<dbReference type="PRINTS" id="PR00633">
    <property type="entry name" value="RCCNDNSATION"/>
</dbReference>
<dbReference type="InterPro" id="IPR009091">
    <property type="entry name" value="RCC1/BLIP-II"/>
</dbReference>
<evidence type="ECO:0000256" key="2">
    <source>
        <dbReference type="ARBA" id="ARBA00022737"/>
    </source>
</evidence>
<keyword evidence="1" id="KW-0344">Guanine-nucleotide releasing factor</keyword>
<gene>
    <name evidence="5" type="ORF">UFOPK4354_01988</name>
</gene>
<dbReference type="SUPFAM" id="SSF50985">
    <property type="entry name" value="RCC1/BLIP-II"/>
    <property type="match status" value="2"/>
</dbReference>
<dbReference type="AlphaFoldDB" id="A0A6J7UTH0"/>
<protein>
    <submittedName>
        <fullName evidence="5">Unannotated protein</fullName>
    </submittedName>
</protein>
<name>A0A6J7UTH0_9ZZZZ</name>
<dbReference type="PANTHER" id="PTHR45982">
    <property type="entry name" value="REGULATOR OF CHROMOSOME CONDENSATION"/>
    <property type="match status" value="1"/>
</dbReference>
<dbReference type="InterPro" id="IPR058923">
    <property type="entry name" value="RCC1-like_dom"/>
</dbReference>
<proteinExistence type="predicted"/>
<keyword evidence="2" id="KW-0677">Repeat</keyword>
<dbReference type="InterPro" id="IPR051553">
    <property type="entry name" value="Ran_GTPase-activating"/>
</dbReference>
<feature type="region of interest" description="Disordered" evidence="3">
    <location>
        <begin position="28"/>
        <end position="51"/>
    </location>
</feature>
<evidence type="ECO:0000256" key="1">
    <source>
        <dbReference type="ARBA" id="ARBA00022658"/>
    </source>
</evidence>
<dbReference type="PROSITE" id="PS50012">
    <property type="entry name" value="RCC1_3"/>
    <property type="match status" value="2"/>
</dbReference>
<dbReference type="GO" id="GO:0005737">
    <property type="term" value="C:cytoplasm"/>
    <property type="evidence" value="ECO:0007669"/>
    <property type="project" value="TreeGrafter"/>
</dbReference>
<dbReference type="EMBL" id="CAFBQW010000323">
    <property type="protein sequence ID" value="CAB5069331.1"/>
    <property type="molecule type" value="Genomic_DNA"/>
</dbReference>
<feature type="domain" description="RCC1-like" evidence="4">
    <location>
        <begin position="146"/>
        <end position="495"/>
    </location>
</feature>
<dbReference type="InterPro" id="IPR000408">
    <property type="entry name" value="Reg_chr_condens"/>
</dbReference>